<organism evidence="3 4">
    <name type="scientific">Mauremys mutica</name>
    <name type="common">yellowpond turtle</name>
    <dbReference type="NCBI Taxonomy" id="74926"/>
    <lineage>
        <taxon>Eukaryota</taxon>
        <taxon>Metazoa</taxon>
        <taxon>Chordata</taxon>
        <taxon>Craniata</taxon>
        <taxon>Vertebrata</taxon>
        <taxon>Euteleostomi</taxon>
        <taxon>Archelosauria</taxon>
        <taxon>Testudinata</taxon>
        <taxon>Testudines</taxon>
        <taxon>Cryptodira</taxon>
        <taxon>Durocryptodira</taxon>
        <taxon>Testudinoidea</taxon>
        <taxon>Geoemydidae</taxon>
        <taxon>Geoemydinae</taxon>
        <taxon>Mauremys</taxon>
    </lineage>
</organism>
<dbReference type="SUPFAM" id="SSF48726">
    <property type="entry name" value="Immunoglobulin"/>
    <property type="match status" value="1"/>
</dbReference>
<evidence type="ECO:0000256" key="1">
    <source>
        <dbReference type="SAM" id="MobiDB-lite"/>
    </source>
</evidence>
<name>A0A9D4AR75_9SAUR</name>
<feature type="region of interest" description="Disordered" evidence="1">
    <location>
        <begin position="256"/>
        <end position="276"/>
    </location>
</feature>
<keyword evidence="4" id="KW-1185">Reference proteome</keyword>
<feature type="compositionally biased region" description="Polar residues" evidence="1">
    <location>
        <begin position="267"/>
        <end position="276"/>
    </location>
</feature>
<comment type="caution">
    <text evidence="3">The sequence shown here is derived from an EMBL/GenBank/DDBJ whole genome shotgun (WGS) entry which is preliminary data.</text>
</comment>
<evidence type="ECO:0000313" key="4">
    <source>
        <dbReference type="Proteomes" id="UP000827986"/>
    </source>
</evidence>
<dbReference type="AlphaFoldDB" id="A0A9D4AR75"/>
<dbReference type="InterPro" id="IPR036179">
    <property type="entry name" value="Ig-like_dom_sf"/>
</dbReference>
<keyword evidence="2" id="KW-0472">Membrane</keyword>
<proteinExistence type="predicted"/>
<sequence>MHGNEGINVITASDLHFPLSTSITSGMPMFSFSLLVFIQNLTSFAPSALSRHFRVERMVASENIKPHILILRRHEVMQELLVYPAVPRYTLTNCSVSAEGIPTHCSGYNYTHEAYQGRTEFFPGNASLLLQNLQLSDSGVYSVTFKVPQQTRNITLTVSESHLNHGNADDGTRKETGNEPNPFPDLLLGLQITGGFSFLLLLLLLFFCCREHKGAVQQRRTRIIKQQEEVPNHEESHMESSLPMTVSTIYARIGEDTGQRQRRSESQTEYASISFS</sequence>
<evidence type="ECO:0000313" key="3">
    <source>
        <dbReference type="EMBL" id="KAH1165541.1"/>
    </source>
</evidence>
<feature type="compositionally biased region" description="Basic and acidic residues" evidence="1">
    <location>
        <begin position="256"/>
        <end position="266"/>
    </location>
</feature>
<accession>A0A9D4AR75</accession>
<gene>
    <name evidence="3" type="ORF">KIL84_023100</name>
</gene>
<dbReference type="Proteomes" id="UP000827986">
    <property type="component" value="Unassembled WGS sequence"/>
</dbReference>
<dbReference type="EMBL" id="JAHDVG010000488">
    <property type="protein sequence ID" value="KAH1165541.1"/>
    <property type="molecule type" value="Genomic_DNA"/>
</dbReference>
<keyword evidence="2" id="KW-0812">Transmembrane</keyword>
<feature type="region of interest" description="Disordered" evidence="1">
    <location>
        <begin position="160"/>
        <end position="180"/>
    </location>
</feature>
<reference evidence="3" key="1">
    <citation type="submission" date="2021-09" db="EMBL/GenBank/DDBJ databases">
        <title>The genome of Mauremys mutica provides insights into the evolution of semi-aquatic lifestyle.</title>
        <authorList>
            <person name="Gong S."/>
            <person name="Gao Y."/>
        </authorList>
    </citation>
    <scope>NUCLEOTIDE SEQUENCE</scope>
    <source>
        <strain evidence="3">MM-2020</strain>
        <tissue evidence="3">Muscle</tissue>
    </source>
</reference>
<protein>
    <submittedName>
        <fullName evidence="3">Uncharacterized protein</fullName>
    </submittedName>
</protein>
<evidence type="ECO:0000256" key="2">
    <source>
        <dbReference type="SAM" id="Phobius"/>
    </source>
</evidence>
<feature type="transmembrane region" description="Helical" evidence="2">
    <location>
        <begin position="186"/>
        <end position="209"/>
    </location>
</feature>
<feature type="compositionally biased region" description="Basic and acidic residues" evidence="1">
    <location>
        <begin position="167"/>
        <end position="177"/>
    </location>
</feature>
<keyword evidence="2" id="KW-1133">Transmembrane helix</keyword>
<dbReference type="Gene3D" id="2.60.40.10">
    <property type="entry name" value="Immunoglobulins"/>
    <property type="match status" value="1"/>
</dbReference>
<dbReference type="InterPro" id="IPR013783">
    <property type="entry name" value="Ig-like_fold"/>
</dbReference>